<dbReference type="SUPFAM" id="SSF55347">
    <property type="entry name" value="Glyceraldehyde-3-phosphate dehydrogenase-like, C-terminal domain"/>
    <property type="match status" value="1"/>
</dbReference>
<dbReference type="NCBIfam" id="TIGR01850">
    <property type="entry name" value="argC"/>
    <property type="match status" value="1"/>
</dbReference>
<dbReference type="GO" id="GO:0051287">
    <property type="term" value="F:NAD binding"/>
    <property type="evidence" value="ECO:0007669"/>
    <property type="project" value="InterPro"/>
</dbReference>
<dbReference type="Gene3D" id="3.40.50.720">
    <property type="entry name" value="NAD(P)-binding Rossmann-like Domain"/>
    <property type="match status" value="1"/>
</dbReference>
<dbReference type="EC" id="1.2.1.38" evidence="7"/>
<comment type="caution">
    <text evidence="8">The sequence shown here is derived from an EMBL/GenBank/DDBJ whole genome shotgun (WGS) entry which is preliminary data.</text>
</comment>
<dbReference type="PANTHER" id="PTHR32338">
    <property type="entry name" value="N-ACETYL-GAMMA-GLUTAMYL-PHOSPHATE REDUCTASE, CHLOROPLASTIC-RELATED-RELATED"/>
    <property type="match status" value="1"/>
</dbReference>
<dbReference type="Pfam" id="PF22698">
    <property type="entry name" value="Semialdhyde_dhC_1"/>
    <property type="match status" value="1"/>
</dbReference>
<evidence type="ECO:0000256" key="5">
    <source>
        <dbReference type="ARBA" id="ARBA00023002"/>
    </source>
</evidence>
<dbReference type="PANTHER" id="PTHR32338:SF10">
    <property type="entry name" value="N-ACETYL-GAMMA-GLUTAMYL-PHOSPHATE REDUCTASE, CHLOROPLASTIC-RELATED"/>
    <property type="match status" value="1"/>
</dbReference>
<comment type="pathway">
    <text evidence="1 7">Amino-acid biosynthesis; L-arginine biosynthesis; N(2)-acetyl-L-ornithine from L-glutamate: step 3/4.</text>
</comment>
<gene>
    <name evidence="7" type="primary">argC</name>
    <name evidence="8" type="ORF">JCM5805K_0925</name>
</gene>
<comment type="catalytic activity">
    <reaction evidence="6 7">
        <text>N-acetyl-L-glutamate 5-semialdehyde + phosphate + NADP(+) = N-acetyl-L-glutamyl 5-phosphate + NADPH + H(+)</text>
        <dbReference type="Rhea" id="RHEA:21588"/>
        <dbReference type="ChEBI" id="CHEBI:15378"/>
        <dbReference type="ChEBI" id="CHEBI:29123"/>
        <dbReference type="ChEBI" id="CHEBI:43474"/>
        <dbReference type="ChEBI" id="CHEBI:57783"/>
        <dbReference type="ChEBI" id="CHEBI:57936"/>
        <dbReference type="ChEBI" id="CHEBI:58349"/>
        <dbReference type="EC" id="1.2.1.38"/>
    </reaction>
</comment>
<dbReference type="InterPro" id="IPR023013">
    <property type="entry name" value="AGPR_AS"/>
</dbReference>
<keyword evidence="7" id="KW-0963">Cytoplasm</keyword>
<accession>A0A0B8QS56</accession>
<proteinExistence type="inferred from homology"/>
<dbReference type="CDD" id="cd23934">
    <property type="entry name" value="AGPR_1_C"/>
    <property type="match status" value="1"/>
</dbReference>
<dbReference type="InterPro" id="IPR000534">
    <property type="entry name" value="Semialdehyde_DH_NAD-bd"/>
</dbReference>
<feature type="active site" evidence="7">
    <location>
        <position position="147"/>
    </location>
</feature>
<reference evidence="8 9" key="1">
    <citation type="submission" date="2015-01" db="EMBL/GenBank/DDBJ databases">
        <title>Lactococcus lactis subsp.lactis JCM 5805 whole genome shotgun sequence.</title>
        <authorList>
            <person name="Fujii T."/>
            <person name="Tomita Y."/>
            <person name="Ikushima S."/>
            <person name="Fujiwara D."/>
        </authorList>
    </citation>
    <scope>NUCLEOTIDE SEQUENCE [LARGE SCALE GENOMIC DNA]</scope>
    <source>
        <strain evidence="8 9">JCM 5805</strain>
    </source>
</reference>
<dbReference type="RefSeq" id="WP_025016729.1">
    <property type="nucleotide sequence ID" value="NZ_BAABQR010000001.1"/>
</dbReference>
<dbReference type="SMART" id="SM00859">
    <property type="entry name" value="Semialdhyde_dh"/>
    <property type="match status" value="1"/>
</dbReference>
<keyword evidence="3 7" id="KW-0028">Amino-acid biosynthesis</keyword>
<name>A0A0B8QS56_LACLL</name>
<evidence type="ECO:0000256" key="6">
    <source>
        <dbReference type="ARBA" id="ARBA00050557"/>
    </source>
</evidence>
<dbReference type="InterPro" id="IPR058924">
    <property type="entry name" value="AGPR_dimerisation_dom"/>
</dbReference>
<dbReference type="EMBL" id="BBSI01000017">
    <property type="protein sequence ID" value="GAM79817.1"/>
    <property type="molecule type" value="Genomic_DNA"/>
</dbReference>
<dbReference type="SUPFAM" id="SSF51735">
    <property type="entry name" value="NAD(P)-binding Rossmann-fold domains"/>
    <property type="match status" value="1"/>
</dbReference>
<dbReference type="HAMAP" id="MF_00150">
    <property type="entry name" value="ArgC_type1"/>
    <property type="match status" value="1"/>
</dbReference>
<dbReference type="Pfam" id="PF01118">
    <property type="entry name" value="Semialdhyde_dh"/>
    <property type="match status" value="1"/>
</dbReference>
<dbReference type="CDD" id="cd17895">
    <property type="entry name" value="AGPR_1_N"/>
    <property type="match status" value="1"/>
</dbReference>
<dbReference type="AlphaFoldDB" id="A0A0B8QS56"/>
<keyword evidence="5 7" id="KW-0560">Oxidoreductase</keyword>
<dbReference type="Proteomes" id="UP000031847">
    <property type="component" value="Unassembled WGS sequence"/>
</dbReference>
<protein>
    <recommendedName>
        <fullName evidence="7">N-acetyl-gamma-glutamyl-phosphate reductase</fullName>
        <shortName evidence="7">AGPR</shortName>
        <ecNumber evidence="7">1.2.1.38</ecNumber>
    </recommendedName>
    <alternativeName>
        <fullName evidence="7">N-acetyl-glutamate semialdehyde dehydrogenase</fullName>
        <shortName evidence="7">NAGSA dehydrogenase</shortName>
    </alternativeName>
</protein>
<evidence type="ECO:0000256" key="4">
    <source>
        <dbReference type="ARBA" id="ARBA00022857"/>
    </source>
</evidence>
<evidence type="ECO:0000256" key="3">
    <source>
        <dbReference type="ARBA" id="ARBA00022605"/>
    </source>
</evidence>
<evidence type="ECO:0000313" key="8">
    <source>
        <dbReference type="EMBL" id="GAM79817.1"/>
    </source>
</evidence>
<dbReference type="InterPro" id="IPR050085">
    <property type="entry name" value="AGPR"/>
</dbReference>
<keyword evidence="4 7" id="KW-0521">NADP</keyword>
<dbReference type="FunFam" id="3.30.360.10:FF:000014">
    <property type="entry name" value="N-acetyl-gamma-glutamyl-phosphate reductase"/>
    <property type="match status" value="1"/>
</dbReference>
<evidence type="ECO:0000256" key="2">
    <source>
        <dbReference type="ARBA" id="ARBA00022571"/>
    </source>
</evidence>
<dbReference type="Gene3D" id="3.30.360.10">
    <property type="entry name" value="Dihydrodipicolinate Reductase, domain 2"/>
    <property type="match status" value="1"/>
</dbReference>
<dbReference type="GO" id="GO:0006526">
    <property type="term" value="P:L-arginine biosynthetic process"/>
    <property type="evidence" value="ECO:0007669"/>
    <property type="project" value="UniProtKB-UniRule"/>
</dbReference>
<dbReference type="GO" id="GO:0070401">
    <property type="term" value="F:NADP+ binding"/>
    <property type="evidence" value="ECO:0007669"/>
    <property type="project" value="InterPro"/>
</dbReference>
<evidence type="ECO:0000256" key="1">
    <source>
        <dbReference type="ARBA" id="ARBA00004862"/>
    </source>
</evidence>
<dbReference type="PATRIC" id="fig|1360.112.peg.2256"/>
<dbReference type="InterPro" id="IPR036291">
    <property type="entry name" value="NAD(P)-bd_dom_sf"/>
</dbReference>
<organism evidence="8 9">
    <name type="scientific">Lactococcus lactis subsp. lactis</name>
    <name type="common">Streptococcus lactis</name>
    <dbReference type="NCBI Taxonomy" id="1360"/>
    <lineage>
        <taxon>Bacteria</taxon>
        <taxon>Bacillati</taxon>
        <taxon>Bacillota</taxon>
        <taxon>Bacilli</taxon>
        <taxon>Lactobacillales</taxon>
        <taxon>Streptococcaceae</taxon>
        <taxon>Lactococcus</taxon>
    </lineage>
</organism>
<evidence type="ECO:0000256" key="7">
    <source>
        <dbReference type="HAMAP-Rule" id="MF_00150"/>
    </source>
</evidence>
<comment type="function">
    <text evidence="7">Catalyzes the NADPH-dependent reduction of N-acetyl-5-glutamyl phosphate to yield N-acetyl-L-glutamate 5-semialdehyde.</text>
</comment>
<dbReference type="InterPro" id="IPR000706">
    <property type="entry name" value="AGPR_type-1"/>
</dbReference>
<dbReference type="UniPathway" id="UPA00068">
    <property type="reaction ID" value="UER00108"/>
</dbReference>
<keyword evidence="2 7" id="KW-0055">Arginine biosynthesis</keyword>
<comment type="similarity">
    <text evidence="7">Belongs to the NAGSA dehydrogenase family. Type 1 subfamily.</text>
</comment>
<evidence type="ECO:0000313" key="9">
    <source>
        <dbReference type="Proteomes" id="UP000031847"/>
    </source>
</evidence>
<dbReference type="GO" id="GO:0005737">
    <property type="term" value="C:cytoplasm"/>
    <property type="evidence" value="ECO:0007669"/>
    <property type="project" value="UniProtKB-SubCell"/>
</dbReference>
<sequence length="340" mass="37869">MKKVAIVGIRGYSGLELFRIFYYHPEVEVTKIYATSHYGEKLSECFPQLEGLTDLTISEFNEEEIMAECDAVFFATSAGVSQKLALTFIDNNFPVIDLSGDFRLADLEIYNKWYKNTNLKNEYLLSAQYNLADIGQAKANYIANPGCYATATLLALYPLVKNKMIDLDSIIVDAKSGLSGAGKGLSDASHFVNVVDNMSMYKINSHQHIPEIAQQLKIWNSNFQALQFSTSLIPVSRGIFVSSYAKVAADFDFETIKNAYEQVYATKNFVRIRRQMPQLSDVIGTNFCDIGLAYNPVTNVLSVVSVIDNLMKGAAGQAVQNFNQLFGYDESLGLKFMPSL</sequence>
<dbReference type="GO" id="GO:0003942">
    <property type="term" value="F:N-acetyl-gamma-glutamyl-phosphate reductase activity"/>
    <property type="evidence" value="ECO:0007669"/>
    <property type="project" value="UniProtKB-UniRule"/>
</dbReference>
<dbReference type="PROSITE" id="PS01224">
    <property type="entry name" value="ARGC"/>
    <property type="match status" value="1"/>
</dbReference>
<comment type="subcellular location">
    <subcellularLocation>
        <location evidence="7">Cytoplasm</location>
    </subcellularLocation>
</comment>